<dbReference type="Gene3D" id="1.20.1070.10">
    <property type="entry name" value="Rhodopsin 7-helix transmembrane proteins"/>
    <property type="match status" value="1"/>
</dbReference>
<feature type="compositionally biased region" description="Polar residues" evidence="14">
    <location>
        <begin position="674"/>
        <end position="696"/>
    </location>
</feature>
<sequence>MMDWDNGTIMWTTVGEANLTEMPYSTNSSPPVEETPKGANIASPIVMFLAGLLGNVLALVVLHKTRTEIRSMMFYTLVAALTWNDLIGIVLTSPVTLAAYINGREMPAVDRLCRFNGFVMVCFGLSTPLIVCTMAIERSLALKCTYFYSKYCTPASARIVVVALWAFVLLFGALPLFGFGTYSLQYPRTWCFLDFRSSLPLDMAYAYAYAIVNLLIVVLMTSCNLVVMATLCQVRDSRRKHSSASLSSSLLATDVVDEKVRYMRRRNQRDVELQMIWLVCAITTIFAVCWVPLMVHILLTLSTDNQEPVLGLVAIRLASLNQTLNPWLYVILRKALLARLRRTFTRCVQCGDDDSEDSAYLRRHRFHNYAPQHNFKQYEGQPRGYVHVRNQLCPSSQFVGRQNEAVSLSEGSMRSGDRNSRGSKSRSRSRSRSAGRHSSDSDRPSRSYAADTAHLCSACRAHALMSAHAPRRCKATGSPPPGSFTGSPQPACSGSTQNSGGVAVQHPDARSVTDNVADAQSDAFSETPDGIYVDLFRRLPDSSLMASFQVQDPTRRPPAAPEPESKFCRQARDLGPATPSVSETDDHGYGSRVSSDSSRTSSSEAIGMPICGAGRSPHDEVVVNVGDGRDNEAVGSHSSGHDDVSAAGVNDDIADDEGSTCGPDGRCSTGGGSLSSSDRNTVSCRQSSPGTSTGRG</sequence>
<keyword evidence="6 15" id="KW-1133">Transmembrane helix</keyword>
<name>A0A2T7NRF8_POMCA</name>
<feature type="transmembrane region" description="Helical" evidence="15">
    <location>
        <begin position="74"/>
        <end position="95"/>
    </location>
</feature>
<feature type="compositionally biased region" description="Basic and acidic residues" evidence="14">
    <location>
        <begin position="616"/>
        <end position="632"/>
    </location>
</feature>
<evidence type="ECO:0000256" key="10">
    <source>
        <dbReference type="ARBA" id="ARBA00023170"/>
    </source>
</evidence>
<dbReference type="GO" id="GO:0007189">
    <property type="term" value="P:adenylate cyclase-activating G protein-coupled receptor signaling pathway"/>
    <property type="evidence" value="ECO:0007669"/>
    <property type="project" value="TreeGrafter"/>
</dbReference>
<dbReference type="PANTHER" id="PTHR11866">
    <property type="entry name" value="G-PROTEIN COUPLED RECEPTOR FAMILY 1 MEMBER"/>
    <property type="match status" value="1"/>
</dbReference>
<evidence type="ECO:0000256" key="12">
    <source>
        <dbReference type="ARBA" id="ARBA00023224"/>
    </source>
</evidence>
<dbReference type="InterPro" id="IPR017452">
    <property type="entry name" value="GPCR_Rhodpsn_7TM"/>
</dbReference>
<keyword evidence="7" id="KW-0297">G-protein coupled receptor</keyword>
<evidence type="ECO:0000313" key="18">
    <source>
        <dbReference type="Proteomes" id="UP000245119"/>
    </source>
</evidence>
<evidence type="ECO:0000256" key="8">
    <source>
        <dbReference type="ARBA" id="ARBA00023136"/>
    </source>
</evidence>
<evidence type="ECO:0000256" key="9">
    <source>
        <dbReference type="ARBA" id="ARBA00023157"/>
    </source>
</evidence>
<evidence type="ECO:0000256" key="13">
    <source>
        <dbReference type="ARBA" id="ARBA00029815"/>
    </source>
</evidence>
<dbReference type="GO" id="GO:0005886">
    <property type="term" value="C:plasma membrane"/>
    <property type="evidence" value="ECO:0007669"/>
    <property type="project" value="UniProtKB-SubCell"/>
</dbReference>
<dbReference type="SUPFAM" id="SSF81321">
    <property type="entry name" value="Family A G protein-coupled receptor-like"/>
    <property type="match status" value="1"/>
</dbReference>
<evidence type="ECO:0000256" key="11">
    <source>
        <dbReference type="ARBA" id="ARBA00023180"/>
    </source>
</evidence>
<evidence type="ECO:0000313" key="17">
    <source>
        <dbReference type="EMBL" id="PVD23761.1"/>
    </source>
</evidence>
<dbReference type="GO" id="GO:0004960">
    <property type="term" value="F:thromboxane receptor activity"/>
    <property type="evidence" value="ECO:0007669"/>
    <property type="project" value="UniProtKB-ARBA"/>
</dbReference>
<feature type="transmembrane region" description="Helical" evidence="15">
    <location>
        <begin position="204"/>
        <end position="231"/>
    </location>
</feature>
<dbReference type="EMBL" id="PZQS01000010">
    <property type="protein sequence ID" value="PVD23761.1"/>
    <property type="molecule type" value="Genomic_DNA"/>
</dbReference>
<gene>
    <name evidence="17" type="ORF">C0Q70_17034</name>
</gene>
<dbReference type="InterPro" id="IPR008365">
    <property type="entry name" value="Prostanoid_rcpt"/>
</dbReference>
<dbReference type="CDD" id="cd14981">
    <property type="entry name" value="7tmA_Prostanoid_R"/>
    <property type="match status" value="1"/>
</dbReference>
<organism evidence="17 18">
    <name type="scientific">Pomacea canaliculata</name>
    <name type="common">Golden apple snail</name>
    <dbReference type="NCBI Taxonomy" id="400727"/>
    <lineage>
        <taxon>Eukaryota</taxon>
        <taxon>Metazoa</taxon>
        <taxon>Spiralia</taxon>
        <taxon>Lophotrochozoa</taxon>
        <taxon>Mollusca</taxon>
        <taxon>Gastropoda</taxon>
        <taxon>Caenogastropoda</taxon>
        <taxon>Architaenioglossa</taxon>
        <taxon>Ampullarioidea</taxon>
        <taxon>Ampullariidae</taxon>
        <taxon>Pomacea</taxon>
    </lineage>
</organism>
<keyword evidence="10" id="KW-0675">Receptor</keyword>
<evidence type="ECO:0000256" key="7">
    <source>
        <dbReference type="ARBA" id="ARBA00023040"/>
    </source>
</evidence>
<dbReference type="PRINTS" id="PR00237">
    <property type="entry name" value="GPCRRHODOPSN"/>
</dbReference>
<feature type="transmembrane region" description="Helical" evidence="15">
    <location>
        <begin position="157"/>
        <end position="184"/>
    </location>
</feature>
<dbReference type="GO" id="GO:0007204">
    <property type="term" value="P:positive regulation of cytosolic calcium ion concentration"/>
    <property type="evidence" value="ECO:0007669"/>
    <property type="project" value="TreeGrafter"/>
</dbReference>
<dbReference type="Proteomes" id="UP000245119">
    <property type="component" value="Linkage Group LG10"/>
</dbReference>
<keyword evidence="12" id="KW-0807">Transducer</keyword>
<dbReference type="PANTHER" id="PTHR11866:SF16">
    <property type="entry name" value="PROSTAGLANDIN E2 RECEPTOR EP4 SUBTYPE-LIKE PROTEIN"/>
    <property type="match status" value="1"/>
</dbReference>
<evidence type="ECO:0000256" key="6">
    <source>
        <dbReference type="ARBA" id="ARBA00022989"/>
    </source>
</evidence>
<evidence type="ECO:0000256" key="15">
    <source>
        <dbReference type="SAM" id="Phobius"/>
    </source>
</evidence>
<protein>
    <recommendedName>
        <fullName evidence="2">Thromboxane A2 receptor</fullName>
    </recommendedName>
    <alternativeName>
        <fullName evidence="13">Prostanoid TP receptor</fullName>
    </alternativeName>
</protein>
<keyword evidence="4" id="KW-0597">Phosphoprotein</keyword>
<reference evidence="17 18" key="1">
    <citation type="submission" date="2018-04" db="EMBL/GenBank/DDBJ databases">
        <title>The genome of golden apple snail Pomacea canaliculata provides insight into stress tolerance and invasive adaptation.</title>
        <authorList>
            <person name="Liu C."/>
            <person name="Liu B."/>
            <person name="Ren Y."/>
            <person name="Zhang Y."/>
            <person name="Wang H."/>
            <person name="Li S."/>
            <person name="Jiang F."/>
            <person name="Yin L."/>
            <person name="Zhang G."/>
            <person name="Qian W."/>
            <person name="Fan W."/>
        </authorList>
    </citation>
    <scope>NUCLEOTIDE SEQUENCE [LARGE SCALE GENOMIC DNA]</scope>
    <source>
        <strain evidence="17">SZHN2017</strain>
        <tissue evidence="17">Muscle</tissue>
    </source>
</reference>
<evidence type="ECO:0000256" key="5">
    <source>
        <dbReference type="ARBA" id="ARBA00022692"/>
    </source>
</evidence>
<evidence type="ECO:0000256" key="4">
    <source>
        <dbReference type="ARBA" id="ARBA00022553"/>
    </source>
</evidence>
<keyword evidence="3" id="KW-1003">Cell membrane</keyword>
<dbReference type="PRINTS" id="PR01788">
    <property type="entry name" value="PROSTANOIDR"/>
</dbReference>
<dbReference type="InterPro" id="IPR000276">
    <property type="entry name" value="GPCR_Rhodpsn"/>
</dbReference>
<keyword evidence="8 15" id="KW-0472">Membrane</keyword>
<dbReference type="OrthoDB" id="5959154at2759"/>
<proteinExistence type="predicted"/>
<dbReference type="AlphaFoldDB" id="A0A2T7NRF8"/>
<feature type="compositionally biased region" description="Basic residues" evidence="14">
    <location>
        <begin position="421"/>
        <end position="435"/>
    </location>
</feature>
<accession>A0A2T7NRF8</accession>
<evidence type="ECO:0000256" key="14">
    <source>
        <dbReference type="SAM" id="MobiDB-lite"/>
    </source>
</evidence>
<evidence type="ECO:0000256" key="2">
    <source>
        <dbReference type="ARBA" id="ARBA00017628"/>
    </source>
</evidence>
<evidence type="ECO:0000256" key="3">
    <source>
        <dbReference type="ARBA" id="ARBA00022475"/>
    </source>
</evidence>
<evidence type="ECO:0000256" key="1">
    <source>
        <dbReference type="ARBA" id="ARBA00004651"/>
    </source>
</evidence>
<feature type="domain" description="G-protein coupled receptors family 1 profile" evidence="16">
    <location>
        <begin position="54"/>
        <end position="329"/>
    </location>
</feature>
<keyword evidence="5 15" id="KW-0812">Transmembrane</keyword>
<dbReference type="FunFam" id="1.20.1070.10:FF:000163">
    <property type="entry name" value="Thromboxane A2 receptor"/>
    <property type="match status" value="1"/>
</dbReference>
<evidence type="ECO:0000259" key="16">
    <source>
        <dbReference type="PROSITE" id="PS50262"/>
    </source>
</evidence>
<dbReference type="PROSITE" id="PS50262">
    <property type="entry name" value="G_PROTEIN_RECEP_F1_2"/>
    <property type="match status" value="1"/>
</dbReference>
<feature type="compositionally biased region" description="Low complexity" evidence="14">
    <location>
        <begin position="591"/>
        <end position="603"/>
    </location>
</feature>
<feature type="region of interest" description="Disordered" evidence="14">
    <location>
        <begin position="404"/>
        <end position="447"/>
    </location>
</feature>
<keyword evidence="9" id="KW-1015">Disulfide bond</keyword>
<feature type="transmembrane region" description="Helical" evidence="15">
    <location>
        <begin position="275"/>
        <end position="297"/>
    </location>
</feature>
<feature type="region of interest" description="Disordered" evidence="14">
    <location>
        <begin position="573"/>
        <end position="696"/>
    </location>
</feature>
<keyword evidence="11" id="KW-0325">Glycoprotein</keyword>
<feature type="transmembrane region" description="Helical" evidence="15">
    <location>
        <begin position="115"/>
        <end position="136"/>
    </location>
</feature>
<keyword evidence="18" id="KW-1185">Reference proteome</keyword>
<feature type="region of interest" description="Disordered" evidence="14">
    <location>
        <begin position="471"/>
        <end position="523"/>
    </location>
</feature>
<comment type="subcellular location">
    <subcellularLocation>
        <location evidence="1">Cell membrane</location>
        <topology evidence="1">Multi-pass membrane protein</topology>
    </subcellularLocation>
</comment>
<feature type="transmembrane region" description="Helical" evidence="15">
    <location>
        <begin position="41"/>
        <end position="62"/>
    </location>
</feature>
<dbReference type="Pfam" id="PF00001">
    <property type="entry name" value="7tm_1"/>
    <property type="match status" value="1"/>
</dbReference>
<comment type="caution">
    <text evidence="17">The sequence shown here is derived from an EMBL/GenBank/DDBJ whole genome shotgun (WGS) entry which is preliminary data.</text>
</comment>
<dbReference type="STRING" id="400727.A0A2T7NRF8"/>